<dbReference type="EMBL" id="ASPP01024049">
    <property type="protein sequence ID" value="ETO09465.1"/>
    <property type="molecule type" value="Genomic_DNA"/>
</dbReference>
<organism evidence="3 4">
    <name type="scientific">Reticulomyxa filosa</name>
    <dbReference type="NCBI Taxonomy" id="46433"/>
    <lineage>
        <taxon>Eukaryota</taxon>
        <taxon>Sar</taxon>
        <taxon>Rhizaria</taxon>
        <taxon>Retaria</taxon>
        <taxon>Foraminifera</taxon>
        <taxon>Monothalamids</taxon>
        <taxon>Reticulomyxidae</taxon>
        <taxon>Reticulomyxa</taxon>
    </lineage>
</organism>
<evidence type="ECO:0000313" key="3">
    <source>
        <dbReference type="EMBL" id="ETO09465.1"/>
    </source>
</evidence>
<evidence type="ECO:0000256" key="1">
    <source>
        <dbReference type="SAM" id="MobiDB-lite"/>
    </source>
</evidence>
<keyword evidence="3" id="KW-0689">Ribosomal protein</keyword>
<feature type="domain" description="N-acetyltransferase" evidence="2">
    <location>
        <begin position="168"/>
        <end position="302"/>
    </location>
</feature>
<dbReference type="GO" id="GO:0005840">
    <property type="term" value="C:ribosome"/>
    <property type="evidence" value="ECO:0007669"/>
    <property type="project" value="UniProtKB-KW"/>
</dbReference>
<sequence>MSNTDSVILPLARALSVENEHNELLPNLELPKPLRKCVSDGLFIENSKLKSHYEVRTYRVEDASAIYNIMQQTWPEHPETRNERYWTKQFIEIKKRYGFIIEEIIPSKPKDHLSAESNEDPSNDTKDDSSHDKQQVRIEIVIIIALSQKIALKKINNPGVDAKNRKVVGICMYMWNTPGPHEDWTWRETDWPSECSSDEKNSQWLWNSSTIEQNKKEFAKCAFNPNINLDKHFSLIKTHFVHITDVAIHPDYRGHDLGSQLMQTVVYSFPKGTKFGLEVETTNIAAIKCYIKSGFNIIREVI</sequence>
<dbReference type="GO" id="GO:0016747">
    <property type="term" value="F:acyltransferase activity, transferring groups other than amino-acyl groups"/>
    <property type="evidence" value="ECO:0007669"/>
    <property type="project" value="InterPro"/>
</dbReference>
<dbReference type="InterPro" id="IPR016181">
    <property type="entry name" value="Acyl_CoA_acyltransferase"/>
</dbReference>
<reference evidence="3 4" key="1">
    <citation type="journal article" date="2013" name="Curr. Biol.">
        <title>The Genome of the Foraminiferan Reticulomyxa filosa.</title>
        <authorList>
            <person name="Glockner G."/>
            <person name="Hulsmann N."/>
            <person name="Schleicher M."/>
            <person name="Noegel A.A."/>
            <person name="Eichinger L."/>
            <person name="Gallinger C."/>
            <person name="Pawlowski J."/>
            <person name="Sierra R."/>
            <person name="Euteneuer U."/>
            <person name="Pillet L."/>
            <person name="Moustafa A."/>
            <person name="Platzer M."/>
            <person name="Groth M."/>
            <person name="Szafranski K."/>
            <person name="Schliwa M."/>
        </authorList>
    </citation>
    <scope>NUCLEOTIDE SEQUENCE [LARGE SCALE GENOMIC DNA]</scope>
</reference>
<dbReference type="AlphaFoldDB" id="X6M8W7"/>
<keyword evidence="3" id="KW-0808">Transferase</keyword>
<proteinExistence type="predicted"/>
<evidence type="ECO:0000313" key="4">
    <source>
        <dbReference type="Proteomes" id="UP000023152"/>
    </source>
</evidence>
<dbReference type="Proteomes" id="UP000023152">
    <property type="component" value="Unassembled WGS sequence"/>
</dbReference>
<dbReference type="SUPFAM" id="SSF55729">
    <property type="entry name" value="Acyl-CoA N-acyltransferases (Nat)"/>
    <property type="match status" value="1"/>
</dbReference>
<keyword evidence="3" id="KW-0687">Ribonucleoprotein</keyword>
<protein>
    <submittedName>
        <fullName evidence="3">Ribosomal protein s18 alanine acetyltransferase</fullName>
    </submittedName>
</protein>
<dbReference type="PROSITE" id="PS51186">
    <property type="entry name" value="GNAT"/>
    <property type="match status" value="1"/>
</dbReference>
<comment type="caution">
    <text evidence="3">The sequence shown here is derived from an EMBL/GenBank/DDBJ whole genome shotgun (WGS) entry which is preliminary data.</text>
</comment>
<name>X6M8W7_RETFI</name>
<accession>X6M8W7</accession>
<evidence type="ECO:0000259" key="2">
    <source>
        <dbReference type="PROSITE" id="PS51186"/>
    </source>
</evidence>
<dbReference type="Pfam" id="PF00583">
    <property type="entry name" value="Acetyltransf_1"/>
    <property type="match status" value="1"/>
</dbReference>
<dbReference type="InterPro" id="IPR000182">
    <property type="entry name" value="GNAT_dom"/>
</dbReference>
<feature type="region of interest" description="Disordered" evidence="1">
    <location>
        <begin position="110"/>
        <end position="133"/>
    </location>
</feature>
<feature type="compositionally biased region" description="Basic and acidic residues" evidence="1">
    <location>
        <begin position="123"/>
        <end position="133"/>
    </location>
</feature>
<gene>
    <name evidence="3" type="ORF">RFI_27910</name>
</gene>
<dbReference type="Gene3D" id="3.40.630.30">
    <property type="match status" value="1"/>
</dbReference>
<keyword evidence="4" id="KW-1185">Reference proteome</keyword>
<dbReference type="CDD" id="cd04301">
    <property type="entry name" value="NAT_SF"/>
    <property type="match status" value="1"/>
</dbReference>